<dbReference type="EMBL" id="CP003504">
    <property type="protein sequence ID" value="AFM69537.1"/>
    <property type="molecule type" value="Genomic_DNA"/>
</dbReference>
<protein>
    <submittedName>
        <fullName evidence="1">Uncharacterized protein</fullName>
    </submittedName>
</protein>
<gene>
    <name evidence="1" type="ordered locus">EHR_02805</name>
</gene>
<evidence type="ECO:0000313" key="2">
    <source>
        <dbReference type="Proteomes" id="UP000002895"/>
    </source>
</evidence>
<accession>I6SVV9</accession>
<evidence type="ECO:0000313" key="1">
    <source>
        <dbReference type="EMBL" id="AFM69537.1"/>
    </source>
</evidence>
<dbReference type="AlphaFoldDB" id="I6SVV9"/>
<keyword evidence="2" id="KW-1185">Reference proteome</keyword>
<sequence length="37" mass="4118">MLSLVLEDVVLLVELSFTGVVEDVVVLFFSTEETVVF</sequence>
<organism evidence="1 2">
    <name type="scientific">Enterococcus hirae (strain ATCC 9790 / DSM 20160 / JCM 8729 / LMG 6399 / NBRC 3181 / NCIMB 6459 / NCDO 1258 / NCTC 12367 / WDCM 00089 / R)</name>
    <dbReference type="NCBI Taxonomy" id="768486"/>
    <lineage>
        <taxon>Bacteria</taxon>
        <taxon>Bacillati</taxon>
        <taxon>Bacillota</taxon>
        <taxon>Bacilli</taxon>
        <taxon>Lactobacillales</taxon>
        <taxon>Enterococcaceae</taxon>
        <taxon>Enterococcus</taxon>
    </lineage>
</organism>
<dbReference type="Proteomes" id="UP000002895">
    <property type="component" value="Chromosome"/>
</dbReference>
<dbReference type="HOGENOM" id="CLU_3343360_0_0_9"/>
<dbReference type="KEGG" id="ehr:EHR_02805"/>
<reference evidence="1 2" key="1">
    <citation type="journal article" date="2012" name="J. Bacteriol.">
        <title>Genome sequence of Enterococcus hirae (Streptococcus faecalis) ATCC 9790, a model organism for the study of ion transport, bioenergetics, and copper homeostasis.</title>
        <authorList>
            <person name="Gaechter T."/>
            <person name="Wunderlin C."/>
            <person name="Schmidheini T."/>
            <person name="Solioz M."/>
        </authorList>
    </citation>
    <scope>NUCLEOTIDE SEQUENCE [LARGE SCALE GENOMIC DNA]</scope>
    <source>
        <strain evidence="2">ATCC 9790 / DSM 20160 / JCM 8729 / LMG 6399 / NBRC 3181 / NCIMB 6459 / NCDO 1258 / NCTC 12367 / WDCM 00089 / R</strain>
    </source>
</reference>
<name>I6SVV9_ENTHA</name>
<proteinExistence type="predicted"/>